<evidence type="ECO:0000313" key="3">
    <source>
        <dbReference type="Proteomes" id="UP000184300"/>
    </source>
</evidence>
<feature type="transmembrane region" description="Helical" evidence="1">
    <location>
        <begin position="110"/>
        <end position="137"/>
    </location>
</feature>
<dbReference type="Proteomes" id="UP000184300">
    <property type="component" value="Unassembled WGS sequence"/>
</dbReference>
<organism evidence="2 3">
    <name type="scientific">Aspergillus glaucus CBS 516.65</name>
    <dbReference type="NCBI Taxonomy" id="1160497"/>
    <lineage>
        <taxon>Eukaryota</taxon>
        <taxon>Fungi</taxon>
        <taxon>Dikarya</taxon>
        <taxon>Ascomycota</taxon>
        <taxon>Pezizomycotina</taxon>
        <taxon>Eurotiomycetes</taxon>
        <taxon>Eurotiomycetidae</taxon>
        <taxon>Eurotiales</taxon>
        <taxon>Aspergillaceae</taxon>
        <taxon>Aspergillus</taxon>
        <taxon>Aspergillus subgen. Aspergillus</taxon>
    </lineage>
</organism>
<dbReference type="RefSeq" id="XP_022401218.1">
    <property type="nucleotide sequence ID" value="XM_022541837.1"/>
</dbReference>
<keyword evidence="1" id="KW-1133">Transmembrane helix</keyword>
<name>A0A1L9VKW6_ASPGL</name>
<sequence length="189" mass="21410">MYRNAICLWRGLFTFPKLKEWNNACSLENGMHNFTARGHYRYSVSKTLEGPPLLPFIGVSKHSCHGFSFFKCLNRVGAYLYRVKPREGDVSLWVLKKSCRALASDESHHIAFISVFFFFFFFFFNLASISLASSVFFRRLLRRPASSTPSSNSACSFRLRSTAAQAYENASGSSLFSTPSLPEPVSILK</sequence>
<keyword evidence="1" id="KW-0472">Membrane</keyword>
<evidence type="ECO:0000313" key="2">
    <source>
        <dbReference type="EMBL" id="OJJ84520.1"/>
    </source>
</evidence>
<reference evidence="3" key="1">
    <citation type="journal article" date="2017" name="Genome Biol.">
        <title>Comparative genomics reveals high biological diversity and specific adaptations in the industrially and medically important fungal genus Aspergillus.</title>
        <authorList>
            <person name="de Vries R.P."/>
            <person name="Riley R."/>
            <person name="Wiebenga A."/>
            <person name="Aguilar-Osorio G."/>
            <person name="Amillis S."/>
            <person name="Uchima C.A."/>
            <person name="Anderluh G."/>
            <person name="Asadollahi M."/>
            <person name="Askin M."/>
            <person name="Barry K."/>
            <person name="Battaglia E."/>
            <person name="Bayram O."/>
            <person name="Benocci T."/>
            <person name="Braus-Stromeyer S.A."/>
            <person name="Caldana C."/>
            <person name="Canovas D."/>
            <person name="Cerqueira G.C."/>
            <person name="Chen F."/>
            <person name="Chen W."/>
            <person name="Choi C."/>
            <person name="Clum A."/>
            <person name="Dos Santos R.A."/>
            <person name="Damasio A.R."/>
            <person name="Diallinas G."/>
            <person name="Emri T."/>
            <person name="Fekete E."/>
            <person name="Flipphi M."/>
            <person name="Freyberg S."/>
            <person name="Gallo A."/>
            <person name="Gournas C."/>
            <person name="Habgood R."/>
            <person name="Hainaut M."/>
            <person name="Harispe M.L."/>
            <person name="Henrissat B."/>
            <person name="Hilden K.S."/>
            <person name="Hope R."/>
            <person name="Hossain A."/>
            <person name="Karabika E."/>
            <person name="Karaffa L."/>
            <person name="Karanyi Z."/>
            <person name="Krasevec N."/>
            <person name="Kuo A."/>
            <person name="Kusch H."/>
            <person name="LaButti K."/>
            <person name="Lagendijk E.L."/>
            <person name="Lapidus A."/>
            <person name="Levasseur A."/>
            <person name="Lindquist E."/>
            <person name="Lipzen A."/>
            <person name="Logrieco A.F."/>
            <person name="MacCabe A."/>
            <person name="Maekelae M.R."/>
            <person name="Malavazi I."/>
            <person name="Melin P."/>
            <person name="Meyer V."/>
            <person name="Mielnichuk N."/>
            <person name="Miskei M."/>
            <person name="Molnar A.P."/>
            <person name="Mule G."/>
            <person name="Ngan C.Y."/>
            <person name="Orejas M."/>
            <person name="Orosz E."/>
            <person name="Ouedraogo J.P."/>
            <person name="Overkamp K.M."/>
            <person name="Park H.-S."/>
            <person name="Perrone G."/>
            <person name="Piumi F."/>
            <person name="Punt P.J."/>
            <person name="Ram A.F."/>
            <person name="Ramon A."/>
            <person name="Rauscher S."/>
            <person name="Record E."/>
            <person name="Riano-Pachon D.M."/>
            <person name="Robert V."/>
            <person name="Roehrig J."/>
            <person name="Ruller R."/>
            <person name="Salamov A."/>
            <person name="Salih N.S."/>
            <person name="Samson R.A."/>
            <person name="Sandor E."/>
            <person name="Sanguinetti M."/>
            <person name="Schuetze T."/>
            <person name="Sepcic K."/>
            <person name="Shelest E."/>
            <person name="Sherlock G."/>
            <person name="Sophianopoulou V."/>
            <person name="Squina F.M."/>
            <person name="Sun H."/>
            <person name="Susca A."/>
            <person name="Todd R.B."/>
            <person name="Tsang A."/>
            <person name="Unkles S.E."/>
            <person name="van de Wiele N."/>
            <person name="van Rossen-Uffink D."/>
            <person name="Oliveira J.V."/>
            <person name="Vesth T.C."/>
            <person name="Visser J."/>
            <person name="Yu J.-H."/>
            <person name="Zhou M."/>
            <person name="Andersen M.R."/>
            <person name="Archer D.B."/>
            <person name="Baker S.E."/>
            <person name="Benoit I."/>
            <person name="Brakhage A.A."/>
            <person name="Braus G.H."/>
            <person name="Fischer R."/>
            <person name="Frisvad J.C."/>
            <person name="Goldman G.H."/>
            <person name="Houbraken J."/>
            <person name="Oakley B."/>
            <person name="Pocsi I."/>
            <person name="Scazzocchio C."/>
            <person name="Seiboth B."/>
            <person name="vanKuyk P.A."/>
            <person name="Wortman J."/>
            <person name="Dyer P.S."/>
            <person name="Grigoriev I.V."/>
        </authorList>
    </citation>
    <scope>NUCLEOTIDE SEQUENCE [LARGE SCALE GENOMIC DNA]</scope>
    <source>
        <strain evidence="3">CBS 516.65</strain>
    </source>
</reference>
<gene>
    <name evidence="2" type="ORF">ASPGLDRAFT_1449776</name>
</gene>
<keyword evidence="3" id="KW-1185">Reference proteome</keyword>
<dbReference type="AlphaFoldDB" id="A0A1L9VKW6"/>
<dbReference type="VEuPathDB" id="FungiDB:ASPGLDRAFT_1449776"/>
<proteinExistence type="predicted"/>
<protein>
    <submittedName>
        <fullName evidence="2">Uncharacterized protein</fullName>
    </submittedName>
</protein>
<evidence type="ECO:0000256" key="1">
    <source>
        <dbReference type="SAM" id="Phobius"/>
    </source>
</evidence>
<dbReference type="EMBL" id="KV878896">
    <property type="protein sequence ID" value="OJJ84520.1"/>
    <property type="molecule type" value="Genomic_DNA"/>
</dbReference>
<accession>A0A1L9VKW6</accession>
<keyword evidence="1" id="KW-0812">Transmembrane</keyword>
<dbReference type="GeneID" id="34458098"/>